<proteinExistence type="inferred from homology"/>
<evidence type="ECO:0000313" key="14">
    <source>
        <dbReference type="Proteomes" id="UP000410984"/>
    </source>
</evidence>
<evidence type="ECO:0000259" key="11">
    <source>
        <dbReference type="Pfam" id="PF03446"/>
    </source>
</evidence>
<gene>
    <name evidence="13" type="primary">garR_2</name>
    <name evidence="13" type="ORF">MET9862_04442</name>
</gene>
<dbReference type="SUPFAM" id="SSF48179">
    <property type="entry name" value="6-phosphogluconate dehydrogenase C-terminal domain-like"/>
    <property type="match status" value="1"/>
</dbReference>
<dbReference type="Gene3D" id="3.40.50.720">
    <property type="entry name" value="NAD(P)-binding Rossmann-like Domain"/>
    <property type="match status" value="1"/>
</dbReference>
<reference evidence="13 14" key="1">
    <citation type="submission" date="2019-06" db="EMBL/GenBank/DDBJ databases">
        <authorList>
            <person name="Rodrigo-Torres L."/>
            <person name="Arahal R. D."/>
            <person name="Lucena T."/>
        </authorList>
    </citation>
    <scope>NUCLEOTIDE SEQUENCE [LARGE SCALE GENOMIC DNA]</scope>
    <source>
        <strain evidence="13 14">SB0023/3</strain>
    </source>
</reference>
<dbReference type="NCBIfam" id="NF043037">
    <property type="entry name" value="ThreonDh"/>
    <property type="match status" value="1"/>
</dbReference>
<evidence type="ECO:0000256" key="4">
    <source>
        <dbReference type="ARBA" id="ARBA00023277"/>
    </source>
</evidence>
<feature type="domain" description="3-hydroxyisobutyrate dehydrogenase-like NAD-binding" evidence="12">
    <location>
        <begin position="172"/>
        <end position="292"/>
    </location>
</feature>
<evidence type="ECO:0000256" key="5">
    <source>
        <dbReference type="ARBA" id="ARBA00037062"/>
    </source>
</evidence>
<dbReference type="InterPro" id="IPR036291">
    <property type="entry name" value="NAD(P)-bd_dom_sf"/>
</dbReference>
<feature type="domain" description="6-phosphogluconate dehydrogenase NADP-binding" evidence="11">
    <location>
        <begin position="11"/>
        <end position="166"/>
    </location>
</feature>
<dbReference type="GO" id="GO:0016616">
    <property type="term" value="F:oxidoreductase activity, acting on the CH-OH group of donors, NAD or NADP as acceptor"/>
    <property type="evidence" value="ECO:0007669"/>
    <property type="project" value="InterPro"/>
</dbReference>
<dbReference type="PROSITE" id="PS00895">
    <property type="entry name" value="3_HYDROXYISOBUT_DH"/>
    <property type="match status" value="1"/>
</dbReference>
<evidence type="ECO:0000256" key="2">
    <source>
        <dbReference type="ARBA" id="ARBA00023002"/>
    </source>
</evidence>
<evidence type="ECO:0000313" key="13">
    <source>
        <dbReference type="EMBL" id="VUD73822.1"/>
    </source>
</evidence>
<dbReference type="SUPFAM" id="SSF51735">
    <property type="entry name" value="NAD(P)-binding Rossmann-fold domains"/>
    <property type="match status" value="1"/>
</dbReference>
<dbReference type="AlphaFoldDB" id="A0A509EIB7"/>
<sequence length="305" mass="30738">MSTTPQTGRAAVIGLGSMGAGMAGSLLKAGFSVAACDVNREAVARFEAAGGRGAATPAEAAEGADVVVCVVVNAAQTEAVLFGPAGAAETMRPGAVFVSSATMDPAIARRLAARLEETGRLYLDAPMSGGAARAAEGALTFLASGSEAAFAAARPALDAMAGKLYELGDVAGQGAAFKMINQLLAGVHIAAASEAMCFAAKQGLDLAKVYDVITASAGNSWMFENRMPHVLDGDYSPKSAVDIFVKDLGIVQDMARAERYPVPVAAAALQMFLAASGAGMGRDDDASVARVYAQLSGTTLPAAKA</sequence>
<dbReference type="InterPro" id="IPR029154">
    <property type="entry name" value="HIBADH-like_NADP-bd"/>
</dbReference>
<evidence type="ECO:0000256" key="6">
    <source>
        <dbReference type="ARBA" id="ARBA00037979"/>
    </source>
</evidence>
<comment type="function">
    <text evidence="5">Catalyzes oxidation of L-threonate to 2-oxo-tetronate. Can use either NAD(+) or NADP(+) as cosubstrate, with a preference for NAD(+).</text>
</comment>
<dbReference type="InterPro" id="IPR013328">
    <property type="entry name" value="6PGD_dom2"/>
</dbReference>
<dbReference type="InterPro" id="IPR002204">
    <property type="entry name" value="3-OH-isobutyrate_DH-rel_CS"/>
</dbReference>
<dbReference type="EMBL" id="CABFPH010000087">
    <property type="protein sequence ID" value="VUD73822.1"/>
    <property type="molecule type" value="Genomic_DNA"/>
</dbReference>
<comment type="similarity">
    <text evidence="6">Belongs to the HIBADH-related family. L-threonate dehydrogenase subfamily.</text>
</comment>
<name>A0A509EIB7_9HYPH</name>
<dbReference type="PANTHER" id="PTHR43060:SF17">
    <property type="entry name" value="L-THREONATE DEHYDROGENASE"/>
    <property type="match status" value="1"/>
</dbReference>
<protein>
    <recommendedName>
        <fullName evidence="8">L-threonate dehydrogenase</fullName>
        <ecNumber evidence="7">1.1.1.411</ecNumber>
    </recommendedName>
</protein>
<evidence type="ECO:0000256" key="3">
    <source>
        <dbReference type="ARBA" id="ARBA00023027"/>
    </source>
</evidence>
<dbReference type="PIRSF" id="PIRSF000103">
    <property type="entry name" value="HIBADH"/>
    <property type="match status" value="1"/>
</dbReference>
<dbReference type="Pfam" id="PF03446">
    <property type="entry name" value="NAD_binding_2"/>
    <property type="match status" value="1"/>
</dbReference>
<evidence type="ECO:0000256" key="1">
    <source>
        <dbReference type="ARBA" id="ARBA00022857"/>
    </source>
</evidence>
<feature type="active site" evidence="10">
    <location>
        <position position="178"/>
    </location>
</feature>
<evidence type="ECO:0000259" key="12">
    <source>
        <dbReference type="Pfam" id="PF14833"/>
    </source>
</evidence>
<keyword evidence="2 13" id="KW-0560">Oxidoreductase</keyword>
<evidence type="ECO:0000256" key="8">
    <source>
        <dbReference type="ARBA" id="ARBA00039407"/>
    </source>
</evidence>
<comment type="catalytic activity">
    <reaction evidence="9">
        <text>L-threonate + NAD(+) = 2-dehydro-L-erythronate + NADH + H(+)</text>
        <dbReference type="Rhea" id="RHEA:52548"/>
        <dbReference type="ChEBI" id="CHEBI:15378"/>
        <dbReference type="ChEBI" id="CHEBI:57540"/>
        <dbReference type="ChEBI" id="CHEBI:57561"/>
        <dbReference type="ChEBI" id="CHEBI:57945"/>
        <dbReference type="ChEBI" id="CHEBI:136669"/>
        <dbReference type="EC" id="1.1.1.411"/>
    </reaction>
</comment>
<keyword evidence="3" id="KW-0520">NAD</keyword>
<keyword evidence="1" id="KW-0521">NADP</keyword>
<accession>A0A509EIB7</accession>
<dbReference type="InterPro" id="IPR050006">
    <property type="entry name" value="LtnD"/>
</dbReference>
<dbReference type="Pfam" id="PF14833">
    <property type="entry name" value="NAD_binding_11"/>
    <property type="match status" value="1"/>
</dbReference>
<dbReference type="RefSeq" id="WP_142585035.1">
    <property type="nucleotide sequence ID" value="NZ_CABFPH010000087.1"/>
</dbReference>
<evidence type="ECO:0000256" key="7">
    <source>
        <dbReference type="ARBA" id="ARBA00038870"/>
    </source>
</evidence>
<dbReference type="GO" id="GO:0050661">
    <property type="term" value="F:NADP binding"/>
    <property type="evidence" value="ECO:0007669"/>
    <property type="project" value="InterPro"/>
</dbReference>
<dbReference type="Proteomes" id="UP000410984">
    <property type="component" value="Unassembled WGS sequence"/>
</dbReference>
<organism evidence="13 14">
    <name type="scientific">Methylobacterium symbioticum</name>
    <dbReference type="NCBI Taxonomy" id="2584084"/>
    <lineage>
        <taxon>Bacteria</taxon>
        <taxon>Pseudomonadati</taxon>
        <taxon>Pseudomonadota</taxon>
        <taxon>Alphaproteobacteria</taxon>
        <taxon>Hyphomicrobiales</taxon>
        <taxon>Methylobacteriaceae</taxon>
        <taxon>Methylobacterium</taxon>
    </lineage>
</organism>
<dbReference type="InterPro" id="IPR015815">
    <property type="entry name" value="HIBADH-related"/>
</dbReference>
<dbReference type="InterPro" id="IPR006115">
    <property type="entry name" value="6PGDH_NADP-bd"/>
</dbReference>
<dbReference type="GO" id="GO:0016054">
    <property type="term" value="P:organic acid catabolic process"/>
    <property type="evidence" value="ECO:0007669"/>
    <property type="project" value="UniProtKB-ARBA"/>
</dbReference>
<dbReference type="OrthoDB" id="9812907at2"/>
<evidence type="ECO:0000256" key="10">
    <source>
        <dbReference type="PIRSR" id="PIRSR000103-1"/>
    </source>
</evidence>
<keyword evidence="4" id="KW-0119">Carbohydrate metabolism</keyword>
<dbReference type="Gene3D" id="1.10.1040.10">
    <property type="entry name" value="N-(1-d-carboxylethyl)-l-norvaline Dehydrogenase, domain 2"/>
    <property type="match status" value="1"/>
</dbReference>
<dbReference type="GO" id="GO:0051287">
    <property type="term" value="F:NAD binding"/>
    <property type="evidence" value="ECO:0007669"/>
    <property type="project" value="InterPro"/>
</dbReference>
<evidence type="ECO:0000256" key="9">
    <source>
        <dbReference type="ARBA" id="ARBA00047312"/>
    </source>
</evidence>
<keyword evidence="14" id="KW-1185">Reference proteome</keyword>
<dbReference type="EC" id="1.1.1.411" evidence="7"/>
<dbReference type="PANTHER" id="PTHR43060">
    <property type="entry name" value="3-HYDROXYISOBUTYRATE DEHYDROGENASE-LIKE 1, MITOCHONDRIAL-RELATED"/>
    <property type="match status" value="1"/>
</dbReference>
<dbReference type="InterPro" id="IPR008927">
    <property type="entry name" value="6-PGluconate_DH-like_C_sf"/>
</dbReference>